<dbReference type="PANTHER" id="PTHR24394:SF44">
    <property type="entry name" value="ZINC FINGER PROTEIN 271-LIKE"/>
    <property type="match status" value="1"/>
</dbReference>
<feature type="compositionally biased region" description="Polar residues" evidence="8">
    <location>
        <begin position="624"/>
        <end position="635"/>
    </location>
</feature>
<feature type="region of interest" description="Disordered" evidence="8">
    <location>
        <begin position="685"/>
        <end position="735"/>
    </location>
</feature>
<dbReference type="Pfam" id="PF00096">
    <property type="entry name" value="zf-C2H2"/>
    <property type="match status" value="2"/>
</dbReference>
<dbReference type="SUPFAM" id="SSF57667">
    <property type="entry name" value="beta-beta-alpha zinc fingers"/>
    <property type="match status" value="1"/>
</dbReference>
<feature type="region of interest" description="Disordered" evidence="8">
    <location>
        <begin position="388"/>
        <end position="465"/>
    </location>
</feature>
<feature type="region of interest" description="Disordered" evidence="8">
    <location>
        <begin position="232"/>
        <end position="269"/>
    </location>
</feature>
<dbReference type="InterPro" id="IPR013087">
    <property type="entry name" value="Znf_C2H2_type"/>
</dbReference>
<dbReference type="GO" id="GO:0003677">
    <property type="term" value="F:DNA binding"/>
    <property type="evidence" value="ECO:0007669"/>
    <property type="project" value="UniProtKB-KW"/>
</dbReference>
<keyword evidence="2" id="KW-0479">Metal-binding</keyword>
<evidence type="ECO:0000256" key="2">
    <source>
        <dbReference type="ARBA" id="ARBA00022723"/>
    </source>
</evidence>
<sequence>MDQSQPARSRSPGPVDQQSLGPSQSHASTLSPGGTFGASNYQADAANTSAVTLGLALDPSASQQAFGVSPSGLSAFPNQVMPFLQTTQLGLQQTGPAMDQSLAFSDQLKTDLNVDGFSQGIFDPQQVAMTEDFTMYPISPVDPLSAPLFDQQQVQPGAADFNVLSASQTHYSPTQPNLLSVDSLSPGPVHQAYSFSGSPSAQLVGGHSRNASLTPESAFSIYDKMAPHFSGHRRTASDYSDASSIGGHSPSITGQDSFTDSFSYGQSSPMLHTEDAADISQELHGMNSFSISNNYGRSPSHSPAISPRIRPQLMPDMSQAPANYTLQTPNDGGYASYPYSAVQSSEAFPELPTSSADVVQPVLQIAPTIEIDYAPVTVSNRSVFESRPTIDTGALTPPDQRGRARRRAITDPYSRGGASSSGAGRLSPNTGSSQGPQSDAARSLSPLERSGSAVAGNRRRLSTSAVPNNTMALRLADPEFAAAATGTADSAAGAVSGAGTKRAQKHPASFHCTLCSKSFTRAYNLRSHLRTHTDERPFVCTYCDKAFARQHDRKRHESLHSGEKKFVCRGDLQAGSEWGCGRRFARADALGRHFRSEAGRTCIRPLLDEEFLERQRAWQEKHMQQVQAAAQQNTLAAHPPPPQLEPATGYPMDATGSYVLPGALLAQYPALAQVNWLQLDMSGTGSGMEDDLSGRSEYDDGEDGDYVSHPGAAYGEGSMVDDYGGASDNLDIGSR</sequence>
<dbReference type="EMBL" id="CAWUON010000020">
    <property type="protein sequence ID" value="CAK7266653.1"/>
    <property type="molecule type" value="Genomic_DNA"/>
</dbReference>
<proteinExistence type="predicted"/>
<feature type="region of interest" description="Disordered" evidence="8">
    <location>
        <begin position="290"/>
        <end position="309"/>
    </location>
</feature>
<evidence type="ECO:0000256" key="5">
    <source>
        <dbReference type="ARBA" id="ARBA00022833"/>
    </source>
</evidence>
<dbReference type="InterPro" id="IPR036236">
    <property type="entry name" value="Znf_C2H2_sf"/>
</dbReference>
<reference evidence="10 11" key="1">
    <citation type="submission" date="2024-01" db="EMBL/GenBank/DDBJ databases">
        <authorList>
            <person name="Allen C."/>
            <person name="Tagirdzhanova G."/>
        </authorList>
    </citation>
    <scope>NUCLEOTIDE SEQUENCE [LARGE SCALE GENOMIC DNA]</scope>
    <source>
        <strain evidence="10 11">CBS 119000</strain>
    </source>
</reference>
<dbReference type="Proteomes" id="UP001642502">
    <property type="component" value="Unassembled WGS sequence"/>
</dbReference>
<evidence type="ECO:0000259" key="9">
    <source>
        <dbReference type="PROSITE" id="PS50157"/>
    </source>
</evidence>
<feature type="compositionally biased region" description="Polar residues" evidence="8">
    <location>
        <begin position="290"/>
        <end position="303"/>
    </location>
</feature>
<evidence type="ECO:0000256" key="3">
    <source>
        <dbReference type="ARBA" id="ARBA00022737"/>
    </source>
</evidence>
<keyword evidence="3" id="KW-0677">Repeat</keyword>
<feature type="compositionally biased region" description="Polar residues" evidence="8">
    <location>
        <begin position="16"/>
        <end position="38"/>
    </location>
</feature>
<keyword evidence="6" id="KW-0539">Nucleus</keyword>
<evidence type="ECO:0000256" key="1">
    <source>
        <dbReference type="ARBA" id="ARBA00004123"/>
    </source>
</evidence>
<dbReference type="PROSITE" id="PS00028">
    <property type="entry name" value="ZINC_FINGER_C2H2_1"/>
    <property type="match status" value="2"/>
</dbReference>
<protein>
    <submittedName>
        <fullName evidence="10">DNA-binding transcription factor</fullName>
    </submittedName>
</protein>
<feature type="domain" description="C2H2-type" evidence="9">
    <location>
        <begin position="538"/>
        <end position="565"/>
    </location>
</feature>
<evidence type="ECO:0000313" key="10">
    <source>
        <dbReference type="EMBL" id="CAK7266653.1"/>
    </source>
</evidence>
<feature type="domain" description="C2H2-type" evidence="9">
    <location>
        <begin position="510"/>
        <end position="537"/>
    </location>
</feature>
<keyword evidence="10" id="KW-0238">DNA-binding</keyword>
<feature type="region of interest" description="Disordered" evidence="8">
    <location>
        <begin position="1"/>
        <end position="38"/>
    </location>
</feature>
<keyword evidence="4 7" id="KW-0863">Zinc-finger</keyword>
<feature type="compositionally biased region" description="Polar residues" evidence="8">
    <location>
        <begin position="427"/>
        <end position="437"/>
    </location>
</feature>
<evidence type="ECO:0000256" key="8">
    <source>
        <dbReference type="SAM" id="MobiDB-lite"/>
    </source>
</evidence>
<evidence type="ECO:0000256" key="7">
    <source>
        <dbReference type="PROSITE-ProRule" id="PRU00042"/>
    </source>
</evidence>
<dbReference type="PANTHER" id="PTHR24394">
    <property type="entry name" value="ZINC FINGER PROTEIN"/>
    <property type="match status" value="1"/>
</dbReference>
<comment type="subcellular location">
    <subcellularLocation>
        <location evidence="1">Nucleus</location>
    </subcellularLocation>
</comment>
<evidence type="ECO:0000256" key="6">
    <source>
        <dbReference type="ARBA" id="ARBA00023242"/>
    </source>
</evidence>
<comment type="caution">
    <text evidence="10">The sequence shown here is derived from an EMBL/GenBank/DDBJ whole genome shotgun (WGS) entry which is preliminary data.</text>
</comment>
<feature type="region of interest" description="Disordered" evidence="8">
    <location>
        <begin position="623"/>
        <end position="650"/>
    </location>
</feature>
<keyword evidence="5" id="KW-0862">Zinc</keyword>
<accession>A0ABP0DG51</accession>
<gene>
    <name evidence="10" type="primary">CRZ1</name>
    <name evidence="10" type="ORF">SEPCBS119000_002139</name>
</gene>
<dbReference type="Gene3D" id="3.30.160.60">
    <property type="entry name" value="Classic Zinc Finger"/>
    <property type="match status" value="3"/>
</dbReference>
<feature type="compositionally biased region" description="Low complexity" evidence="8">
    <location>
        <begin position="414"/>
        <end position="425"/>
    </location>
</feature>
<name>A0ABP0DG51_9PEZI</name>
<dbReference type="PROSITE" id="PS50157">
    <property type="entry name" value="ZINC_FINGER_C2H2_2"/>
    <property type="match status" value="2"/>
</dbReference>
<dbReference type="SMART" id="SM00355">
    <property type="entry name" value="ZnF_C2H2"/>
    <property type="match status" value="2"/>
</dbReference>
<evidence type="ECO:0000313" key="11">
    <source>
        <dbReference type="Proteomes" id="UP001642502"/>
    </source>
</evidence>
<evidence type="ECO:0000256" key="4">
    <source>
        <dbReference type="ARBA" id="ARBA00022771"/>
    </source>
</evidence>
<keyword evidence="11" id="KW-1185">Reference proteome</keyword>
<feature type="compositionally biased region" description="Polar residues" evidence="8">
    <location>
        <begin position="250"/>
        <end position="269"/>
    </location>
</feature>
<organism evidence="10 11">
    <name type="scientific">Sporothrix epigloea</name>
    <dbReference type="NCBI Taxonomy" id="1892477"/>
    <lineage>
        <taxon>Eukaryota</taxon>
        <taxon>Fungi</taxon>
        <taxon>Dikarya</taxon>
        <taxon>Ascomycota</taxon>
        <taxon>Pezizomycotina</taxon>
        <taxon>Sordariomycetes</taxon>
        <taxon>Sordariomycetidae</taxon>
        <taxon>Ophiostomatales</taxon>
        <taxon>Ophiostomataceae</taxon>
        <taxon>Sporothrix</taxon>
    </lineage>
</organism>